<reference evidence="1 2" key="1">
    <citation type="journal article" date="2015" name="Int. J. Syst. Evol. Microbiol.">
        <title>Mariniphaga sediminis sp. nov., isolated from coastal sediment.</title>
        <authorList>
            <person name="Wang F.Q."/>
            <person name="Shen Q.Y."/>
            <person name="Chen G.J."/>
            <person name="Du Z.J."/>
        </authorList>
    </citation>
    <scope>NUCLEOTIDE SEQUENCE [LARGE SCALE GENOMIC DNA]</scope>
    <source>
        <strain evidence="1 2">SY21</strain>
    </source>
</reference>
<dbReference type="PROSITE" id="PS51257">
    <property type="entry name" value="PROKAR_LIPOPROTEIN"/>
    <property type="match status" value="1"/>
</dbReference>
<gene>
    <name evidence="1" type="ORF">D1164_17235</name>
</gene>
<evidence type="ECO:0000313" key="2">
    <source>
        <dbReference type="Proteomes" id="UP000266441"/>
    </source>
</evidence>
<dbReference type="RefSeq" id="WP_147372217.1">
    <property type="nucleotide sequence ID" value="NZ_QWET01000015.1"/>
</dbReference>
<sequence>MKNIIIKITTVLFLGLLIMGCEKWDEYESADLASAPEATLSLVAVQDSAVTVSVNTNVAGYVSIVITDDTTLTAADIDGELLLIGNIDGLGDTLVGVESAQAVQHTFKTDLTQNMPYMVFAVASNGDGVYSAVKELKVQTDDSYAPYLVSTTPSKSPDAEQENSFSVELKFSEPVQLGEAPVFKFSYYFDDEEHVVDADTITVDGNLVTVYQSKVPHNGEWVFLSWEEGAVTDFLAGTPNKVEAQTSGVVEAELTGLYWRVQHVPFEMSVESFMPEAGSAVSDNQFDIMYKFPYAVSFATDDEGDPVYEDGDVTVVFWKEGKQVILEIPSGNLSITNDSTLVIALTEAASYGDWVSVSIAEGVVVDMYENPNAAFESDNESGANWLVSYGYTRDMIIGTYTIFGVSHPAFDFDESFEVTIEEDTENENQVIVTGMYYSDVPITAVFDGDFATLTFNFPLQDDGYNWIDIGDIYGDGDGSTNSLEVYGDDHFVCQIDADGNMSTGDEYWWGSYYYGVDADGWNNIFVASTWTKMESGVEASALKSGSLDKKKILHSGIPRIKMNEK</sequence>
<keyword evidence="2" id="KW-1185">Reference proteome</keyword>
<name>A0A399CXJ3_9BACT</name>
<organism evidence="1 2">
    <name type="scientific">Mariniphaga sediminis</name>
    <dbReference type="NCBI Taxonomy" id="1628158"/>
    <lineage>
        <taxon>Bacteria</taxon>
        <taxon>Pseudomonadati</taxon>
        <taxon>Bacteroidota</taxon>
        <taxon>Bacteroidia</taxon>
        <taxon>Marinilabiliales</taxon>
        <taxon>Prolixibacteraceae</taxon>
        <taxon>Mariniphaga</taxon>
    </lineage>
</organism>
<comment type="caution">
    <text evidence="1">The sequence shown here is derived from an EMBL/GenBank/DDBJ whole genome shotgun (WGS) entry which is preliminary data.</text>
</comment>
<proteinExistence type="predicted"/>
<evidence type="ECO:0000313" key="1">
    <source>
        <dbReference type="EMBL" id="RIH63883.1"/>
    </source>
</evidence>
<protein>
    <recommendedName>
        <fullName evidence="3">SbsA Ig-like domain-containing protein</fullName>
    </recommendedName>
</protein>
<accession>A0A399CXJ3</accession>
<dbReference type="Proteomes" id="UP000266441">
    <property type="component" value="Unassembled WGS sequence"/>
</dbReference>
<dbReference type="OrthoDB" id="9903275at2"/>
<dbReference type="EMBL" id="QWET01000015">
    <property type="protein sequence ID" value="RIH63883.1"/>
    <property type="molecule type" value="Genomic_DNA"/>
</dbReference>
<evidence type="ECO:0008006" key="3">
    <source>
        <dbReference type="Google" id="ProtNLM"/>
    </source>
</evidence>
<dbReference type="AlphaFoldDB" id="A0A399CXJ3"/>